<keyword evidence="4" id="KW-1185">Reference proteome</keyword>
<protein>
    <submittedName>
        <fullName evidence="3">Uncharacterized protein</fullName>
    </submittedName>
</protein>
<dbReference type="OrthoDB" id="2563864at2759"/>
<accession>A0A1B9H0S2</accession>
<evidence type="ECO:0000256" key="2">
    <source>
        <dbReference type="SAM" id="Phobius"/>
    </source>
</evidence>
<evidence type="ECO:0000313" key="3">
    <source>
        <dbReference type="EMBL" id="OCF36850.1"/>
    </source>
</evidence>
<organism evidence="3 4">
    <name type="scientific">Kwoniella heveanensis BCC8398</name>
    <dbReference type="NCBI Taxonomy" id="1296120"/>
    <lineage>
        <taxon>Eukaryota</taxon>
        <taxon>Fungi</taxon>
        <taxon>Dikarya</taxon>
        <taxon>Basidiomycota</taxon>
        <taxon>Agaricomycotina</taxon>
        <taxon>Tremellomycetes</taxon>
        <taxon>Tremellales</taxon>
        <taxon>Cryptococcaceae</taxon>
        <taxon>Kwoniella</taxon>
    </lineage>
</organism>
<keyword evidence="2" id="KW-1133">Transmembrane helix</keyword>
<name>A0A1B9H0S2_9TREE</name>
<reference evidence="3 4" key="1">
    <citation type="submission" date="2013-07" db="EMBL/GenBank/DDBJ databases">
        <title>The Genome Sequence of Cryptococcus heveanensis BCC8398.</title>
        <authorList>
            <consortium name="The Broad Institute Genome Sequencing Platform"/>
            <person name="Cuomo C."/>
            <person name="Litvintseva A."/>
            <person name="Chen Y."/>
            <person name="Heitman J."/>
            <person name="Sun S."/>
            <person name="Springer D."/>
            <person name="Dromer F."/>
            <person name="Young S.K."/>
            <person name="Zeng Q."/>
            <person name="Gargeya S."/>
            <person name="Fitzgerald M."/>
            <person name="Abouelleil A."/>
            <person name="Alvarado L."/>
            <person name="Berlin A.M."/>
            <person name="Chapman S.B."/>
            <person name="Dewar J."/>
            <person name="Goldberg J."/>
            <person name="Griggs A."/>
            <person name="Gujja S."/>
            <person name="Hansen M."/>
            <person name="Howarth C."/>
            <person name="Imamovic A."/>
            <person name="Larimer J."/>
            <person name="McCowan C."/>
            <person name="Murphy C."/>
            <person name="Pearson M."/>
            <person name="Priest M."/>
            <person name="Roberts A."/>
            <person name="Saif S."/>
            <person name="Shea T."/>
            <person name="Sykes S."/>
            <person name="Wortman J."/>
            <person name="Nusbaum C."/>
            <person name="Birren B."/>
        </authorList>
    </citation>
    <scope>NUCLEOTIDE SEQUENCE [LARGE SCALE GENOMIC DNA]</scope>
    <source>
        <strain evidence="3 4">BCC8398</strain>
    </source>
</reference>
<proteinExistence type="predicted"/>
<evidence type="ECO:0000313" key="4">
    <source>
        <dbReference type="Proteomes" id="UP000092666"/>
    </source>
</evidence>
<keyword evidence="2" id="KW-0472">Membrane</keyword>
<feature type="transmembrane region" description="Helical" evidence="2">
    <location>
        <begin position="16"/>
        <end position="34"/>
    </location>
</feature>
<feature type="region of interest" description="Disordered" evidence="1">
    <location>
        <begin position="40"/>
        <end position="74"/>
    </location>
</feature>
<gene>
    <name evidence="3" type="ORF">I316_01447</name>
</gene>
<reference evidence="4" key="2">
    <citation type="submission" date="2013-12" db="EMBL/GenBank/DDBJ databases">
        <title>Evolution of pathogenesis and genome organization in the Tremellales.</title>
        <authorList>
            <person name="Cuomo C."/>
            <person name="Litvintseva A."/>
            <person name="Heitman J."/>
            <person name="Chen Y."/>
            <person name="Sun S."/>
            <person name="Springer D."/>
            <person name="Dromer F."/>
            <person name="Young S."/>
            <person name="Zeng Q."/>
            <person name="Chapman S."/>
            <person name="Gujja S."/>
            <person name="Saif S."/>
            <person name="Birren B."/>
        </authorList>
    </citation>
    <scope>NUCLEOTIDE SEQUENCE [LARGE SCALE GENOMIC DNA]</scope>
    <source>
        <strain evidence="4">BCC8398</strain>
    </source>
</reference>
<dbReference type="AlphaFoldDB" id="A0A1B9H0S2"/>
<keyword evidence="2" id="KW-0812">Transmembrane</keyword>
<feature type="compositionally biased region" description="Basic and acidic residues" evidence="1">
    <location>
        <begin position="60"/>
        <end position="74"/>
    </location>
</feature>
<evidence type="ECO:0000256" key="1">
    <source>
        <dbReference type="SAM" id="MobiDB-lite"/>
    </source>
</evidence>
<sequence>MSLPGGRAPPRKGPNPLLILGLVVASSASFFLLAEKRHNDQQALGERRRREHPNPLLPSRDMEKVELPTRRPVE</sequence>
<dbReference type="EMBL" id="KI669494">
    <property type="protein sequence ID" value="OCF36850.1"/>
    <property type="molecule type" value="Genomic_DNA"/>
</dbReference>
<dbReference type="Proteomes" id="UP000092666">
    <property type="component" value="Unassembled WGS sequence"/>
</dbReference>